<gene>
    <name evidence="1" type="ORF">QFC22_002710</name>
</gene>
<proteinExistence type="predicted"/>
<organism evidence="1 2">
    <name type="scientific">Naganishia vaughanmartiniae</name>
    <dbReference type="NCBI Taxonomy" id="1424756"/>
    <lineage>
        <taxon>Eukaryota</taxon>
        <taxon>Fungi</taxon>
        <taxon>Dikarya</taxon>
        <taxon>Basidiomycota</taxon>
        <taxon>Agaricomycotina</taxon>
        <taxon>Tremellomycetes</taxon>
        <taxon>Filobasidiales</taxon>
        <taxon>Filobasidiaceae</taxon>
        <taxon>Naganishia</taxon>
    </lineage>
</organism>
<sequence length="470" mass="51985">MSARLPPKSGAPVVPGTSAGTATLQRQPSHPLRQDFSTDPRVHFDQNAGKWQYEDDVTGQDFEWNEPGQTWMPVISDDLIRAQQAAYSVEGVDENAEIVSQRYLATQRKRKQAEVDYTSNDPVPSSSTSLPPLADAQPDANAPKEPTRPAKVVKPRPVTDVYVSNLPQRTTVDLLARIFGRAGLLMTDDEGNPKIKLYTDDAGTFKGDALISYFKGDSVDLAITLFDDTELEMGSGEGNIHVSKAEYKQKSKREDDDQQKKPQGETRASNNAVTGAAKPTGKKGKKPPKERTEEQRRAAKRIRSLQSKLEDWSSGSDNEDPAAPLGGAPKPGNNRMNRVVVLKQMFTLQELEEDPGLALELKDDVREEAETIGTVTNIHLFDKEEDGVMTIKFKDAISAQACLLKMNGRFFGGRQIQASLYDGREQFKASGRTDEYADPNERDAEDSKRLDRFAAWLVDERGEDGEDTPA</sequence>
<accession>A0ACC2XBX4</accession>
<protein>
    <submittedName>
        <fullName evidence="1">Uncharacterized protein</fullName>
    </submittedName>
</protein>
<evidence type="ECO:0000313" key="2">
    <source>
        <dbReference type="Proteomes" id="UP001243375"/>
    </source>
</evidence>
<comment type="caution">
    <text evidence="1">The sequence shown here is derived from an EMBL/GenBank/DDBJ whole genome shotgun (WGS) entry which is preliminary data.</text>
</comment>
<dbReference type="Proteomes" id="UP001243375">
    <property type="component" value="Unassembled WGS sequence"/>
</dbReference>
<evidence type="ECO:0000313" key="1">
    <source>
        <dbReference type="EMBL" id="KAJ9120777.1"/>
    </source>
</evidence>
<dbReference type="EMBL" id="JASBWU010000006">
    <property type="protein sequence ID" value="KAJ9120777.1"/>
    <property type="molecule type" value="Genomic_DNA"/>
</dbReference>
<keyword evidence="2" id="KW-1185">Reference proteome</keyword>
<name>A0ACC2XBX4_9TREE</name>
<reference evidence="1" key="1">
    <citation type="submission" date="2023-04" db="EMBL/GenBank/DDBJ databases">
        <title>Draft Genome sequencing of Naganishia species isolated from polar environments using Oxford Nanopore Technology.</title>
        <authorList>
            <person name="Leo P."/>
            <person name="Venkateswaran K."/>
        </authorList>
    </citation>
    <scope>NUCLEOTIDE SEQUENCE</scope>
    <source>
        <strain evidence="1">MNA-CCFEE 5425</strain>
    </source>
</reference>